<organism evidence="2">
    <name type="scientific">Oryza meridionalis</name>
    <dbReference type="NCBI Taxonomy" id="40149"/>
    <lineage>
        <taxon>Eukaryota</taxon>
        <taxon>Viridiplantae</taxon>
        <taxon>Streptophyta</taxon>
        <taxon>Embryophyta</taxon>
        <taxon>Tracheophyta</taxon>
        <taxon>Spermatophyta</taxon>
        <taxon>Magnoliopsida</taxon>
        <taxon>Liliopsida</taxon>
        <taxon>Poales</taxon>
        <taxon>Poaceae</taxon>
        <taxon>BOP clade</taxon>
        <taxon>Oryzoideae</taxon>
        <taxon>Oryzeae</taxon>
        <taxon>Oryzinae</taxon>
        <taxon>Oryza</taxon>
    </lineage>
</organism>
<evidence type="ECO:0000256" key="1">
    <source>
        <dbReference type="SAM" id="Phobius"/>
    </source>
</evidence>
<keyword evidence="1" id="KW-0812">Transmembrane</keyword>
<evidence type="ECO:0000313" key="3">
    <source>
        <dbReference type="Proteomes" id="UP000008021"/>
    </source>
</evidence>
<keyword evidence="1" id="KW-0472">Membrane</keyword>
<dbReference type="HOGENOM" id="CLU_1716159_0_0_1"/>
<reference evidence="2" key="2">
    <citation type="submission" date="2018-05" db="EMBL/GenBank/DDBJ databases">
        <title>OmerRS3 (Oryza meridionalis Reference Sequence Version 3).</title>
        <authorList>
            <person name="Zhang J."/>
            <person name="Kudrna D."/>
            <person name="Lee S."/>
            <person name="Talag J."/>
            <person name="Welchert J."/>
            <person name="Wing R.A."/>
        </authorList>
    </citation>
    <scope>NUCLEOTIDE SEQUENCE [LARGE SCALE GENOMIC DNA]</scope>
    <source>
        <strain evidence="2">cv. OR44</strain>
    </source>
</reference>
<sequence length="153" mass="16928">MSKRHSPVSGSPLAKSGKEARVVASLKVGRWRGSGPSARCDGCLMLPMLWRLWRHDLHVGIVYRVSSLWCCRRSGGDRPRIEGVVLVLCSTLGGLCLCGYHVVLGHLLWCTSDLDSFCRVFPVTLLLNTLIWMASFGLSDKKNIQSSFLITNP</sequence>
<keyword evidence="3" id="KW-1185">Reference proteome</keyword>
<accession>A0A0E0DNE5</accession>
<dbReference type="Proteomes" id="UP000008021">
    <property type="component" value="Chromosome 5"/>
</dbReference>
<feature type="transmembrane region" description="Helical" evidence="1">
    <location>
        <begin position="120"/>
        <end position="138"/>
    </location>
</feature>
<dbReference type="Gramene" id="OMERI05G06580.1">
    <property type="protein sequence ID" value="OMERI05G06580.1"/>
    <property type="gene ID" value="OMERI05G06580"/>
</dbReference>
<name>A0A0E0DNE5_9ORYZ</name>
<protein>
    <submittedName>
        <fullName evidence="2">Uncharacterized protein</fullName>
    </submittedName>
</protein>
<keyword evidence="1" id="KW-1133">Transmembrane helix</keyword>
<dbReference type="AlphaFoldDB" id="A0A0E0DNE5"/>
<dbReference type="EnsemblPlants" id="OMERI05G06580.1">
    <property type="protein sequence ID" value="OMERI05G06580.1"/>
    <property type="gene ID" value="OMERI05G06580"/>
</dbReference>
<proteinExistence type="predicted"/>
<feature type="transmembrane region" description="Helical" evidence="1">
    <location>
        <begin position="83"/>
        <end position="108"/>
    </location>
</feature>
<evidence type="ECO:0000313" key="2">
    <source>
        <dbReference type="EnsemblPlants" id="OMERI05G06580.1"/>
    </source>
</evidence>
<reference evidence="2" key="1">
    <citation type="submission" date="2015-04" db="UniProtKB">
        <authorList>
            <consortium name="EnsemblPlants"/>
        </authorList>
    </citation>
    <scope>IDENTIFICATION</scope>
</reference>